<proteinExistence type="predicted"/>
<dbReference type="EMBL" id="NGJU01000001">
    <property type="protein sequence ID" value="RST98001.1"/>
    <property type="molecule type" value="Genomic_DNA"/>
</dbReference>
<gene>
    <name evidence="1" type="ORF">CBF35_00165</name>
    <name evidence="2" type="ORF">CBF35_01545</name>
</gene>
<keyword evidence="3" id="KW-1185">Reference proteome</keyword>
<accession>A0A429ZVK8</accession>
<dbReference type="EMBL" id="NGJU01000001">
    <property type="protein sequence ID" value="RST97740.1"/>
    <property type="molecule type" value="Genomic_DNA"/>
</dbReference>
<evidence type="ECO:0000313" key="3">
    <source>
        <dbReference type="Proteomes" id="UP000287239"/>
    </source>
</evidence>
<dbReference type="AlphaFoldDB" id="A0A429ZVK8"/>
<protein>
    <submittedName>
        <fullName evidence="1">Uncharacterized protein</fullName>
    </submittedName>
</protein>
<name>A0A429ZVK8_9ENTE</name>
<evidence type="ECO:0000313" key="2">
    <source>
        <dbReference type="EMBL" id="RST98001.1"/>
    </source>
</evidence>
<comment type="caution">
    <text evidence="1">The sequence shown here is derived from an EMBL/GenBank/DDBJ whole genome shotgun (WGS) entry which is preliminary data.</text>
</comment>
<organism evidence="1 3">
    <name type="scientific">Vagococcus salmoninarum</name>
    <dbReference type="NCBI Taxonomy" id="2739"/>
    <lineage>
        <taxon>Bacteria</taxon>
        <taxon>Bacillati</taxon>
        <taxon>Bacillota</taxon>
        <taxon>Bacilli</taxon>
        <taxon>Lactobacillales</taxon>
        <taxon>Enterococcaceae</taxon>
        <taxon>Vagococcus</taxon>
    </lineage>
</organism>
<reference evidence="1 3" key="1">
    <citation type="submission" date="2017-05" db="EMBL/GenBank/DDBJ databases">
        <title>Vagococcus spp. assemblies.</title>
        <authorList>
            <person name="Gulvik C.A."/>
        </authorList>
    </citation>
    <scope>NUCLEOTIDE SEQUENCE [LARGE SCALE GENOMIC DNA]</scope>
    <source>
        <strain evidence="1 3">NCFB 2777</strain>
    </source>
</reference>
<evidence type="ECO:0000313" key="1">
    <source>
        <dbReference type="EMBL" id="RST97740.1"/>
    </source>
</evidence>
<dbReference type="Proteomes" id="UP000287239">
    <property type="component" value="Unassembled WGS sequence"/>
</dbReference>
<dbReference type="RefSeq" id="WP_126777893.1">
    <property type="nucleotide sequence ID" value="NZ_NGJU01000001.1"/>
</dbReference>
<dbReference type="GeneID" id="98567039"/>
<sequence>MLNIISVDEMPNEKQIDQAERLLFLTMEATKDYVVNEKEGSKSIYANLMMGLLNTLRNDSNFPDDVQEVEHLVNVIFQEYLEKGMPSGKLDDTYNLMVLRMTMALACNKEVMALCKKAFN</sequence>
<dbReference type="OrthoDB" id="9795242at2"/>